<gene>
    <name evidence="1" type="ORF">S01H1_17117</name>
</gene>
<comment type="caution">
    <text evidence="1">The sequence shown here is derived from an EMBL/GenBank/DDBJ whole genome shotgun (WGS) entry which is preliminary data.</text>
</comment>
<proteinExistence type="predicted"/>
<protein>
    <submittedName>
        <fullName evidence="1">Uncharacterized protein</fullName>
    </submittedName>
</protein>
<dbReference type="EMBL" id="BARS01009054">
    <property type="protein sequence ID" value="GAF69277.1"/>
    <property type="molecule type" value="Genomic_DNA"/>
</dbReference>
<reference evidence="1" key="1">
    <citation type="journal article" date="2014" name="Front. Microbiol.">
        <title>High frequency of phylogenetically diverse reductive dehalogenase-homologous genes in deep subseafloor sedimentary metagenomes.</title>
        <authorList>
            <person name="Kawai M."/>
            <person name="Futagami T."/>
            <person name="Toyoda A."/>
            <person name="Takaki Y."/>
            <person name="Nishi S."/>
            <person name="Hori S."/>
            <person name="Arai W."/>
            <person name="Tsubouchi T."/>
            <person name="Morono Y."/>
            <person name="Uchiyama I."/>
            <person name="Ito T."/>
            <person name="Fujiyama A."/>
            <person name="Inagaki F."/>
            <person name="Takami H."/>
        </authorList>
    </citation>
    <scope>NUCLEOTIDE SEQUENCE</scope>
    <source>
        <strain evidence="1">Expedition CK06-06</strain>
    </source>
</reference>
<sequence>MLPIPTYIVAPVIAQKQKFNLSTRADVPYRDDYIWFLQPWKAGYNGAEKFADEVFEKLEPDVVVYADNTMVYPLLYMQEVKGKRADIKIISKYASSEGVPLLSEKSIEQWLSEADVYTVSPLAGRKRQGIVWKIVD</sequence>
<name>X0RZW7_9ZZZZ</name>
<dbReference type="AlphaFoldDB" id="X0RZW7"/>
<evidence type="ECO:0000313" key="1">
    <source>
        <dbReference type="EMBL" id="GAF69277.1"/>
    </source>
</evidence>
<accession>X0RZW7</accession>
<organism evidence="1">
    <name type="scientific">marine sediment metagenome</name>
    <dbReference type="NCBI Taxonomy" id="412755"/>
    <lineage>
        <taxon>unclassified sequences</taxon>
        <taxon>metagenomes</taxon>
        <taxon>ecological metagenomes</taxon>
    </lineage>
</organism>